<dbReference type="HOGENOM" id="CLU_055168_1_0_1"/>
<feature type="compositionally biased region" description="Polar residues" evidence="1">
    <location>
        <begin position="103"/>
        <end position="124"/>
    </location>
</feature>
<accession>A0A0C3SB59</accession>
<feature type="region of interest" description="Disordered" evidence="1">
    <location>
        <begin position="31"/>
        <end position="250"/>
    </location>
</feature>
<evidence type="ECO:0000256" key="1">
    <source>
        <dbReference type="SAM" id="MobiDB-lite"/>
    </source>
</evidence>
<evidence type="ECO:0000313" key="3">
    <source>
        <dbReference type="Proteomes" id="UP000053257"/>
    </source>
</evidence>
<dbReference type="Proteomes" id="UP000053257">
    <property type="component" value="Unassembled WGS sequence"/>
</dbReference>
<feature type="compositionally biased region" description="Basic and acidic residues" evidence="1">
    <location>
        <begin position="78"/>
        <end position="90"/>
    </location>
</feature>
<feature type="compositionally biased region" description="Basic and acidic residues" evidence="1">
    <location>
        <begin position="368"/>
        <end position="378"/>
    </location>
</feature>
<keyword evidence="3" id="KW-1185">Reference proteome</keyword>
<organism evidence="2 3">
    <name type="scientific">Phlebiopsis gigantea (strain 11061_1 CR5-6)</name>
    <name type="common">White-rot fungus</name>
    <name type="synonym">Peniophora gigantea</name>
    <dbReference type="NCBI Taxonomy" id="745531"/>
    <lineage>
        <taxon>Eukaryota</taxon>
        <taxon>Fungi</taxon>
        <taxon>Dikarya</taxon>
        <taxon>Basidiomycota</taxon>
        <taxon>Agaricomycotina</taxon>
        <taxon>Agaricomycetes</taxon>
        <taxon>Polyporales</taxon>
        <taxon>Phanerochaetaceae</taxon>
        <taxon>Phlebiopsis</taxon>
    </lineage>
</organism>
<evidence type="ECO:0000313" key="2">
    <source>
        <dbReference type="EMBL" id="KIP07650.1"/>
    </source>
</evidence>
<reference evidence="2 3" key="1">
    <citation type="journal article" date="2014" name="PLoS Genet.">
        <title>Analysis of the Phlebiopsis gigantea genome, transcriptome and secretome provides insight into its pioneer colonization strategies of wood.</title>
        <authorList>
            <person name="Hori C."/>
            <person name="Ishida T."/>
            <person name="Igarashi K."/>
            <person name="Samejima M."/>
            <person name="Suzuki H."/>
            <person name="Master E."/>
            <person name="Ferreira P."/>
            <person name="Ruiz-Duenas F.J."/>
            <person name="Held B."/>
            <person name="Canessa P."/>
            <person name="Larrondo L.F."/>
            <person name="Schmoll M."/>
            <person name="Druzhinina I.S."/>
            <person name="Kubicek C.P."/>
            <person name="Gaskell J.A."/>
            <person name="Kersten P."/>
            <person name="St John F."/>
            <person name="Glasner J."/>
            <person name="Sabat G."/>
            <person name="Splinter BonDurant S."/>
            <person name="Syed K."/>
            <person name="Yadav J."/>
            <person name="Mgbeahuruike A.C."/>
            <person name="Kovalchuk A."/>
            <person name="Asiegbu F.O."/>
            <person name="Lackner G."/>
            <person name="Hoffmeister D."/>
            <person name="Rencoret J."/>
            <person name="Gutierrez A."/>
            <person name="Sun H."/>
            <person name="Lindquist E."/>
            <person name="Barry K."/>
            <person name="Riley R."/>
            <person name="Grigoriev I.V."/>
            <person name="Henrissat B."/>
            <person name="Kues U."/>
            <person name="Berka R.M."/>
            <person name="Martinez A.T."/>
            <person name="Covert S.F."/>
            <person name="Blanchette R.A."/>
            <person name="Cullen D."/>
        </authorList>
    </citation>
    <scope>NUCLEOTIDE SEQUENCE [LARGE SCALE GENOMIC DNA]</scope>
    <source>
        <strain evidence="2 3">11061_1 CR5-6</strain>
    </source>
</reference>
<protein>
    <recommendedName>
        <fullName evidence="4">DNA binding protein Ncp1</fullName>
    </recommendedName>
</protein>
<dbReference type="EMBL" id="KN840493">
    <property type="protein sequence ID" value="KIP07650.1"/>
    <property type="molecule type" value="Genomic_DNA"/>
</dbReference>
<gene>
    <name evidence="2" type="ORF">PHLGIDRAFT_127525</name>
</gene>
<sequence length="385" mass="42213">MADTTFIDFNTPDSGRSEYFDAPMMHIFSNHKESEDDGYTSPTATSSGRIRSTTSLSRGQAGMARNVVVPGRTVQNSDEEHNEEHRDVVPRDYGVAARKPPQGSASPTGAGSDSGYDSPSTTRAKLQPTHEGGNEMEPIPVVWAGSGSDAQSRRLQSLTDPSDARRSQSMRSFRTAGSTRADGRESVRNDSGRYTPADRRRRASLSGGTFSNGAGTVGPAAAANEEETSLFRSRSVSAESALSKKQKLKISKTELKEGKRLAGIIRLEAKAEKRALEDAVKQLAELQRLQKYAVKEEAKTNAAYGTALHKFHREELAFLAAQAKFERAKTDLQSHEDAREAAREHASQATEMLQEKNREVEWLTAQKSADDREREAKIRQLKGKA</sequence>
<feature type="compositionally biased region" description="Polar residues" evidence="1">
    <location>
        <begin position="40"/>
        <end position="58"/>
    </location>
</feature>
<feature type="compositionally biased region" description="Basic and acidic residues" evidence="1">
    <location>
        <begin position="181"/>
        <end position="191"/>
    </location>
</feature>
<evidence type="ECO:0008006" key="4">
    <source>
        <dbReference type="Google" id="ProtNLM"/>
    </source>
</evidence>
<feature type="compositionally biased region" description="Polar residues" evidence="1">
    <location>
        <begin position="148"/>
        <end position="160"/>
    </location>
</feature>
<dbReference type="OrthoDB" id="3267800at2759"/>
<feature type="compositionally biased region" description="Polar residues" evidence="1">
    <location>
        <begin position="230"/>
        <end position="240"/>
    </location>
</feature>
<proteinExistence type="predicted"/>
<dbReference type="AlphaFoldDB" id="A0A0C3SB59"/>
<feature type="region of interest" description="Disordered" evidence="1">
    <location>
        <begin position="330"/>
        <end position="385"/>
    </location>
</feature>
<name>A0A0C3SB59_PHLG1</name>
<feature type="compositionally biased region" description="Polar residues" evidence="1">
    <location>
        <begin position="167"/>
        <end position="178"/>
    </location>
</feature>
<feature type="compositionally biased region" description="Basic and acidic residues" evidence="1">
    <location>
        <begin position="330"/>
        <end position="346"/>
    </location>
</feature>